<dbReference type="Gene3D" id="3.40.50.300">
    <property type="entry name" value="P-loop containing nucleotide triphosphate hydrolases"/>
    <property type="match status" value="1"/>
</dbReference>
<organism evidence="4">
    <name type="scientific">hydrothermal vent metagenome</name>
    <dbReference type="NCBI Taxonomy" id="652676"/>
    <lineage>
        <taxon>unclassified sequences</taxon>
        <taxon>metagenomes</taxon>
        <taxon>ecological metagenomes</taxon>
    </lineage>
</organism>
<evidence type="ECO:0000256" key="1">
    <source>
        <dbReference type="ARBA" id="ARBA00005771"/>
    </source>
</evidence>
<accession>A0A3B0VRW6</accession>
<evidence type="ECO:0000256" key="2">
    <source>
        <dbReference type="ARBA" id="ARBA00022679"/>
    </source>
</evidence>
<gene>
    <name evidence="4" type="ORF">MNBD_GAMMA01-611</name>
</gene>
<reference evidence="4" key="1">
    <citation type="submission" date="2018-06" db="EMBL/GenBank/DDBJ databases">
        <authorList>
            <person name="Zhirakovskaya E."/>
        </authorList>
    </citation>
    <scope>NUCLEOTIDE SEQUENCE</scope>
</reference>
<proteinExistence type="inferred from homology"/>
<keyword evidence="2" id="KW-0808">Transferase</keyword>
<dbReference type="GO" id="GO:0008146">
    <property type="term" value="F:sulfotransferase activity"/>
    <property type="evidence" value="ECO:0007669"/>
    <property type="project" value="InterPro"/>
</dbReference>
<protein>
    <recommendedName>
        <fullName evidence="3">Sulfotransferase domain-containing protein</fullName>
    </recommendedName>
</protein>
<dbReference type="SUPFAM" id="SSF52540">
    <property type="entry name" value="P-loop containing nucleoside triphosphate hydrolases"/>
    <property type="match status" value="1"/>
</dbReference>
<dbReference type="AlphaFoldDB" id="A0A3B0VRW6"/>
<sequence length="253" mass="28862">MNCWIASYPRSGNTFLRILLQEVYGIYTWEGYGAESPQKVLTNKGSSNNNTHTFIKTHELPDKTQSPHTKLKTIYLIRDGRDAVVSMAYHRSQIVKPGSDYIFNLSTAILAPFGTSFGGWSKHVKQWSAHADIIIKFEDLIANPIQELKKLETIIDLPAADYSKIPTFKDLQTKQYSLGSGDSNLSAQQQQGRREKFFRSGKTNQWQTEIPKTLQSIFIHKHGDMLAKLGYSNTDAGKLIYIKLAKQYFFWFV</sequence>
<dbReference type="EMBL" id="UOEW01000298">
    <property type="protein sequence ID" value="VAW41207.1"/>
    <property type="molecule type" value="Genomic_DNA"/>
</dbReference>
<evidence type="ECO:0000259" key="3">
    <source>
        <dbReference type="Pfam" id="PF00685"/>
    </source>
</evidence>
<dbReference type="InterPro" id="IPR000863">
    <property type="entry name" value="Sulfotransferase_dom"/>
</dbReference>
<feature type="domain" description="Sulfotransferase" evidence="3">
    <location>
        <begin position="5"/>
        <end position="214"/>
    </location>
</feature>
<name>A0A3B0VRW6_9ZZZZ</name>
<dbReference type="PANTHER" id="PTHR11783">
    <property type="entry name" value="SULFOTRANSFERASE SULT"/>
    <property type="match status" value="1"/>
</dbReference>
<comment type="similarity">
    <text evidence="1">Belongs to the sulfotransferase 1 family.</text>
</comment>
<evidence type="ECO:0000313" key="4">
    <source>
        <dbReference type="EMBL" id="VAW41207.1"/>
    </source>
</evidence>
<dbReference type="InterPro" id="IPR027417">
    <property type="entry name" value="P-loop_NTPase"/>
</dbReference>
<feature type="non-terminal residue" evidence="4">
    <location>
        <position position="253"/>
    </location>
</feature>
<dbReference type="Pfam" id="PF00685">
    <property type="entry name" value="Sulfotransfer_1"/>
    <property type="match status" value="1"/>
</dbReference>